<sequence>MPLVDVGSNGSATQAAGGLSRSCHCQASLAIVSDRDIVAYAATGIVPSTSGIERTIAKANSSSADNT</sequence>
<keyword evidence="3" id="KW-1185">Reference proteome</keyword>
<evidence type="ECO:0000256" key="1">
    <source>
        <dbReference type="SAM" id="MobiDB-lite"/>
    </source>
</evidence>
<protein>
    <submittedName>
        <fullName evidence="2">Uncharacterized protein</fullName>
    </submittedName>
</protein>
<dbReference type="Proteomes" id="UP000807370">
    <property type="component" value="Unassembled WGS sequence"/>
</dbReference>
<accession>A0ABS0PH51</accession>
<name>A0ABS0PH51_9BRAD</name>
<dbReference type="RefSeq" id="WP_197957724.1">
    <property type="nucleotide sequence ID" value="NZ_JACCHP010000001.1"/>
</dbReference>
<evidence type="ECO:0000313" key="3">
    <source>
        <dbReference type="Proteomes" id="UP000807370"/>
    </source>
</evidence>
<reference evidence="2 3" key="1">
    <citation type="submission" date="2020-07" db="EMBL/GenBank/DDBJ databases">
        <title>Bradyrhizobium diversity isolated from nodules of indigenous legumes of Western Australia.</title>
        <authorList>
            <person name="Klepa M.S."/>
        </authorList>
    </citation>
    <scope>NUCLEOTIDE SEQUENCE [LARGE SCALE GENOMIC DNA]</scope>
    <source>
        <strain evidence="2 3">CNPSo 4010</strain>
    </source>
</reference>
<evidence type="ECO:0000313" key="2">
    <source>
        <dbReference type="EMBL" id="MBH5396272.1"/>
    </source>
</evidence>
<dbReference type="EMBL" id="JACCHP010000001">
    <property type="protein sequence ID" value="MBH5396272.1"/>
    <property type="molecule type" value="Genomic_DNA"/>
</dbReference>
<proteinExistence type="predicted"/>
<feature type="region of interest" description="Disordered" evidence="1">
    <location>
        <begin position="1"/>
        <end position="20"/>
    </location>
</feature>
<gene>
    <name evidence="2" type="ORF">HZZ13_00295</name>
</gene>
<organism evidence="2 3">
    <name type="scientific">Bradyrhizobium agreste</name>
    <dbReference type="NCBI Taxonomy" id="2751811"/>
    <lineage>
        <taxon>Bacteria</taxon>
        <taxon>Pseudomonadati</taxon>
        <taxon>Pseudomonadota</taxon>
        <taxon>Alphaproteobacteria</taxon>
        <taxon>Hyphomicrobiales</taxon>
        <taxon>Nitrobacteraceae</taxon>
        <taxon>Bradyrhizobium</taxon>
    </lineage>
</organism>
<comment type="caution">
    <text evidence="2">The sequence shown here is derived from an EMBL/GenBank/DDBJ whole genome shotgun (WGS) entry which is preliminary data.</text>
</comment>